<dbReference type="EMBL" id="AFRT01001419">
    <property type="protein sequence ID" value="ELU40499.1"/>
    <property type="molecule type" value="Genomic_DNA"/>
</dbReference>
<dbReference type="HOGENOM" id="CLU_2442374_0_0_1"/>
<dbReference type="AlphaFoldDB" id="L8WVW4"/>
<organism evidence="1 2">
    <name type="scientific">Thanatephorus cucumeris (strain AG1-IA)</name>
    <name type="common">Rice sheath blight fungus</name>
    <name type="synonym">Rhizoctonia solani</name>
    <dbReference type="NCBI Taxonomy" id="983506"/>
    <lineage>
        <taxon>Eukaryota</taxon>
        <taxon>Fungi</taxon>
        <taxon>Dikarya</taxon>
        <taxon>Basidiomycota</taxon>
        <taxon>Agaricomycotina</taxon>
        <taxon>Agaricomycetes</taxon>
        <taxon>Cantharellales</taxon>
        <taxon>Ceratobasidiaceae</taxon>
        <taxon>Rhizoctonia</taxon>
        <taxon>Rhizoctonia solani AG-1</taxon>
    </lineage>
</organism>
<evidence type="ECO:0000313" key="1">
    <source>
        <dbReference type="EMBL" id="ELU40499.1"/>
    </source>
</evidence>
<evidence type="ECO:0000313" key="2">
    <source>
        <dbReference type="Proteomes" id="UP000011668"/>
    </source>
</evidence>
<gene>
    <name evidence="1" type="ORF">AG1IA_05472</name>
</gene>
<name>L8WVW4_THACA</name>
<proteinExistence type="predicted"/>
<sequence>MIDRDTANPPEVKIISGRSVLTVQPQVGEFVLSMLCTRLVQAAGLRKSNTILISGMWIRRQPDLDDRHNNKLHARSHAILPCQPGTNFVM</sequence>
<accession>L8WVW4</accession>
<protein>
    <submittedName>
        <fullName evidence="1">Uncharacterized protein</fullName>
    </submittedName>
</protein>
<comment type="caution">
    <text evidence="1">The sequence shown here is derived from an EMBL/GenBank/DDBJ whole genome shotgun (WGS) entry which is preliminary data.</text>
</comment>
<keyword evidence="2" id="KW-1185">Reference proteome</keyword>
<reference evidence="1 2" key="1">
    <citation type="journal article" date="2013" name="Nat. Commun.">
        <title>The evolution and pathogenic mechanisms of the rice sheath blight pathogen.</title>
        <authorList>
            <person name="Zheng A."/>
            <person name="Lin R."/>
            <person name="Xu L."/>
            <person name="Qin P."/>
            <person name="Tang C."/>
            <person name="Ai P."/>
            <person name="Zhang D."/>
            <person name="Liu Y."/>
            <person name="Sun Z."/>
            <person name="Feng H."/>
            <person name="Wang Y."/>
            <person name="Chen Y."/>
            <person name="Liang X."/>
            <person name="Fu R."/>
            <person name="Li Q."/>
            <person name="Zhang J."/>
            <person name="Yu X."/>
            <person name="Xie Z."/>
            <person name="Ding L."/>
            <person name="Guan P."/>
            <person name="Tang J."/>
            <person name="Liang Y."/>
            <person name="Wang S."/>
            <person name="Deng Q."/>
            <person name="Li S."/>
            <person name="Zhu J."/>
            <person name="Wang L."/>
            <person name="Liu H."/>
            <person name="Li P."/>
        </authorList>
    </citation>
    <scope>NUCLEOTIDE SEQUENCE [LARGE SCALE GENOMIC DNA]</scope>
    <source>
        <strain evidence="2">AG-1 IA</strain>
    </source>
</reference>
<dbReference type="Proteomes" id="UP000011668">
    <property type="component" value="Unassembled WGS sequence"/>
</dbReference>